<keyword evidence="1" id="KW-0472">Membrane</keyword>
<keyword evidence="1" id="KW-0812">Transmembrane</keyword>
<comment type="caution">
    <text evidence="2">The sequence shown here is derived from an EMBL/GenBank/DDBJ whole genome shotgun (WGS) entry which is preliminary data.</text>
</comment>
<keyword evidence="1" id="KW-1133">Transmembrane helix</keyword>
<evidence type="ECO:0000313" key="2">
    <source>
        <dbReference type="EMBL" id="KAL3523820.1"/>
    </source>
</evidence>
<feature type="transmembrane region" description="Helical" evidence="1">
    <location>
        <begin position="12"/>
        <end position="30"/>
    </location>
</feature>
<gene>
    <name evidence="2" type="ORF">ACH5RR_016654</name>
</gene>
<accession>A0ABD2ZWH4</accession>
<feature type="transmembrane region" description="Helical" evidence="1">
    <location>
        <begin position="42"/>
        <end position="60"/>
    </location>
</feature>
<reference evidence="2 3" key="1">
    <citation type="submission" date="2024-11" db="EMBL/GenBank/DDBJ databases">
        <title>A near-complete genome assembly of Cinchona calisaya.</title>
        <authorList>
            <person name="Lian D.C."/>
            <person name="Zhao X.W."/>
            <person name="Wei L."/>
        </authorList>
    </citation>
    <scope>NUCLEOTIDE SEQUENCE [LARGE SCALE GENOMIC DNA]</scope>
    <source>
        <tissue evidence="2">Nenye</tissue>
    </source>
</reference>
<sequence>MALLLVPKDAVGNVYTVVAFCAGNKVMELYRLQVQKIIKKSFIQGIAIGYAFGFAEFLLLACNTQESVHEMSLATALKEYIVFSFATFVLVEPFGWASLYFDKEKIYYLGV</sequence>
<evidence type="ECO:0000313" key="3">
    <source>
        <dbReference type="Proteomes" id="UP001630127"/>
    </source>
</evidence>
<organism evidence="2 3">
    <name type="scientific">Cinchona calisaya</name>
    <dbReference type="NCBI Taxonomy" id="153742"/>
    <lineage>
        <taxon>Eukaryota</taxon>
        <taxon>Viridiplantae</taxon>
        <taxon>Streptophyta</taxon>
        <taxon>Embryophyta</taxon>
        <taxon>Tracheophyta</taxon>
        <taxon>Spermatophyta</taxon>
        <taxon>Magnoliopsida</taxon>
        <taxon>eudicotyledons</taxon>
        <taxon>Gunneridae</taxon>
        <taxon>Pentapetalae</taxon>
        <taxon>asterids</taxon>
        <taxon>lamiids</taxon>
        <taxon>Gentianales</taxon>
        <taxon>Rubiaceae</taxon>
        <taxon>Cinchonoideae</taxon>
        <taxon>Cinchoneae</taxon>
        <taxon>Cinchona</taxon>
    </lineage>
</organism>
<feature type="transmembrane region" description="Helical" evidence="1">
    <location>
        <begin position="80"/>
        <end position="101"/>
    </location>
</feature>
<dbReference type="AlphaFoldDB" id="A0ABD2ZWH4"/>
<evidence type="ECO:0000256" key="1">
    <source>
        <dbReference type="SAM" id="Phobius"/>
    </source>
</evidence>
<protein>
    <submittedName>
        <fullName evidence="2">Uncharacterized protein</fullName>
    </submittedName>
</protein>
<dbReference type="EMBL" id="JBJUIK010000007">
    <property type="protein sequence ID" value="KAL3523820.1"/>
    <property type="molecule type" value="Genomic_DNA"/>
</dbReference>
<keyword evidence="3" id="KW-1185">Reference proteome</keyword>
<dbReference type="Proteomes" id="UP001630127">
    <property type="component" value="Unassembled WGS sequence"/>
</dbReference>
<proteinExistence type="predicted"/>
<name>A0ABD2ZWH4_9GENT</name>